<evidence type="ECO:0000313" key="1">
    <source>
        <dbReference type="EMBL" id="MCB5199551.1"/>
    </source>
</evidence>
<comment type="caution">
    <text evidence="1">The sequence shown here is derived from an EMBL/GenBank/DDBJ whole genome shotgun (WGS) entry which is preliminary data.</text>
</comment>
<name>A0ABS8BVM0_9RHOB</name>
<dbReference type="EMBL" id="JAJATZ010000004">
    <property type="protein sequence ID" value="MCB5199551.1"/>
    <property type="molecule type" value="Genomic_DNA"/>
</dbReference>
<dbReference type="Proteomes" id="UP001138961">
    <property type="component" value="Unassembled WGS sequence"/>
</dbReference>
<dbReference type="RefSeq" id="WP_226748267.1">
    <property type="nucleotide sequence ID" value="NZ_JAJATZ010000004.1"/>
</dbReference>
<sequence>MYKATSAIALVAIMGVAGCDNLDTDAERAIVGAGIGAAGSAALGGDNRDTTTAALGGALVGALGDDITGR</sequence>
<keyword evidence="2" id="KW-1185">Reference proteome</keyword>
<reference evidence="1" key="1">
    <citation type="submission" date="2021-10" db="EMBL/GenBank/DDBJ databases">
        <title>Loktanella gaetbuli sp. nov., isolated from a tidal flat.</title>
        <authorList>
            <person name="Park S."/>
            <person name="Yoon J.-H."/>
        </authorList>
    </citation>
    <scope>NUCLEOTIDE SEQUENCE</scope>
    <source>
        <strain evidence="1">TSTF-M6</strain>
    </source>
</reference>
<dbReference type="PROSITE" id="PS51257">
    <property type="entry name" value="PROKAR_LIPOPROTEIN"/>
    <property type="match status" value="1"/>
</dbReference>
<evidence type="ECO:0008006" key="3">
    <source>
        <dbReference type="Google" id="ProtNLM"/>
    </source>
</evidence>
<protein>
    <recommendedName>
        <fullName evidence="3">17 kDa surface antigen</fullName>
    </recommendedName>
</protein>
<evidence type="ECO:0000313" key="2">
    <source>
        <dbReference type="Proteomes" id="UP001138961"/>
    </source>
</evidence>
<organism evidence="1 2">
    <name type="scientific">Loktanella gaetbuli</name>
    <dbReference type="NCBI Taxonomy" id="2881335"/>
    <lineage>
        <taxon>Bacteria</taxon>
        <taxon>Pseudomonadati</taxon>
        <taxon>Pseudomonadota</taxon>
        <taxon>Alphaproteobacteria</taxon>
        <taxon>Rhodobacterales</taxon>
        <taxon>Roseobacteraceae</taxon>
        <taxon>Loktanella</taxon>
    </lineage>
</organism>
<proteinExistence type="predicted"/>
<accession>A0ABS8BVM0</accession>
<gene>
    <name evidence="1" type="ORF">LGQ03_09890</name>
</gene>